<dbReference type="PANTHER" id="PTHR43080:SF26">
    <property type="entry name" value="REGULATORY PROTEIN"/>
    <property type="match status" value="1"/>
</dbReference>
<dbReference type="PROSITE" id="PS51371">
    <property type="entry name" value="CBS"/>
    <property type="match status" value="2"/>
</dbReference>
<dbReference type="InterPro" id="IPR000644">
    <property type="entry name" value="CBS_dom"/>
</dbReference>
<feature type="domain" description="CBS" evidence="3">
    <location>
        <begin position="97"/>
        <end position="152"/>
    </location>
</feature>
<evidence type="ECO:0000256" key="1">
    <source>
        <dbReference type="ARBA" id="ARBA00023122"/>
    </source>
</evidence>
<dbReference type="PANTHER" id="PTHR43080">
    <property type="entry name" value="CBS DOMAIN-CONTAINING PROTEIN CBSX3, MITOCHONDRIAL"/>
    <property type="match status" value="1"/>
</dbReference>
<evidence type="ECO:0000313" key="5">
    <source>
        <dbReference type="Proteomes" id="UP000642920"/>
    </source>
</evidence>
<accession>A0A937AKC5</accession>
<dbReference type="InterPro" id="IPR046342">
    <property type="entry name" value="CBS_dom_sf"/>
</dbReference>
<proteinExistence type="predicted"/>
<name>A0A937AKC5_9BACT</name>
<dbReference type="Pfam" id="PF00571">
    <property type="entry name" value="CBS"/>
    <property type="match status" value="2"/>
</dbReference>
<dbReference type="CDD" id="cd04629">
    <property type="entry name" value="CBS_pair_bac"/>
    <property type="match status" value="1"/>
</dbReference>
<keyword evidence="5" id="KW-1185">Reference proteome</keyword>
<dbReference type="RefSeq" id="WP_201917770.1">
    <property type="nucleotide sequence ID" value="NZ_JAERQG010000001.1"/>
</dbReference>
<feature type="domain" description="CBS" evidence="3">
    <location>
        <begin position="28"/>
        <end position="88"/>
    </location>
</feature>
<dbReference type="InterPro" id="IPR044729">
    <property type="entry name" value="CBS_bac"/>
</dbReference>
<evidence type="ECO:0000259" key="3">
    <source>
        <dbReference type="PROSITE" id="PS51371"/>
    </source>
</evidence>
<reference evidence="4" key="1">
    <citation type="submission" date="2021-01" db="EMBL/GenBank/DDBJ databases">
        <title>Marivirga sp. nov., isolated from intertidal surface sediments.</title>
        <authorList>
            <person name="Zhang M."/>
        </authorList>
    </citation>
    <scope>NUCLEOTIDE SEQUENCE</scope>
    <source>
        <strain evidence="4">SM1354</strain>
    </source>
</reference>
<dbReference type="EMBL" id="JAERQG010000001">
    <property type="protein sequence ID" value="MBL0764307.1"/>
    <property type="molecule type" value="Genomic_DNA"/>
</dbReference>
<evidence type="ECO:0000256" key="2">
    <source>
        <dbReference type="PROSITE-ProRule" id="PRU00703"/>
    </source>
</evidence>
<dbReference type="SMART" id="SM00116">
    <property type="entry name" value="CBS"/>
    <property type="match status" value="2"/>
</dbReference>
<organism evidence="4 5">
    <name type="scientific">Marivirga atlantica</name>
    <dbReference type="NCBI Taxonomy" id="1548457"/>
    <lineage>
        <taxon>Bacteria</taxon>
        <taxon>Pseudomonadati</taxon>
        <taxon>Bacteroidota</taxon>
        <taxon>Cytophagia</taxon>
        <taxon>Cytophagales</taxon>
        <taxon>Marivirgaceae</taxon>
        <taxon>Marivirga</taxon>
    </lineage>
</organism>
<dbReference type="AlphaFoldDB" id="A0A937AKC5"/>
<dbReference type="Proteomes" id="UP000642920">
    <property type="component" value="Unassembled WGS sequence"/>
</dbReference>
<comment type="caution">
    <text evidence="4">The sequence shown here is derived from an EMBL/GenBank/DDBJ whole genome shotgun (WGS) entry which is preliminary data.</text>
</comment>
<dbReference type="InterPro" id="IPR051257">
    <property type="entry name" value="Diverse_CBS-Domain"/>
</dbReference>
<dbReference type="Gene3D" id="3.10.580.10">
    <property type="entry name" value="CBS-domain"/>
    <property type="match status" value="1"/>
</dbReference>
<keyword evidence="1 2" id="KW-0129">CBS domain</keyword>
<gene>
    <name evidence="4" type="ORF">JKP34_03525</name>
</gene>
<dbReference type="SUPFAM" id="SSF54631">
    <property type="entry name" value="CBS-domain pair"/>
    <property type="match status" value="1"/>
</dbReference>
<protein>
    <submittedName>
        <fullName evidence="4">CBS domain-containing protein</fullName>
    </submittedName>
</protein>
<sequence length="154" mass="17189">MVKSYQGAFTMKSKAPQEQQAVTVADYMATKLITFSPHQTMQEAMETLLKHKISGAPVVDEDGSLIGVVSEGDCLKEIVRGKYNNTPSLPALVSDYMATEVISITPDKNIFEAANTFLRLRFRRFPVIENGKLVGQISQRDIMRAVSKMKETSW</sequence>
<evidence type="ECO:0000313" key="4">
    <source>
        <dbReference type="EMBL" id="MBL0764307.1"/>
    </source>
</evidence>